<keyword evidence="3" id="KW-1185">Reference proteome</keyword>
<dbReference type="InterPro" id="IPR013241">
    <property type="entry name" value="RNase_P_Pop3"/>
</dbReference>
<evidence type="ECO:0000313" key="2">
    <source>
        <dbReference type="EMBL" id="RIA94987.1"/>
    </source>
</evidence>
<feature type="compositionally biased region" description="Basic residues" evidence="1">
    <location>
        <begin position="390"/>
        <end position="405"/>
    </location>
</feature>
<dbReference type="GO" id="GO:0034965">
    <property type="term" value="P:intronic box C/D snoRNA processing"/>
    <property type="evidence" value="ECO:0007669"/>
    <property type="project" value="TreeGrafter"/>
</dbReference>
<dbReference type="GO" id="GO:0008033">
    <property type="term" value="P:tRNA processing"/>
    <property type="evidence" value="ECO:0007669"/>
    <property type="project" value="InterPro"/>
</dbReference>
<name>A0A397TF55_9GLOM</name>
<organism evidence="2 3">
    <name type="scientific">Glomus cerebriforme</name>
    <dbReference type="NCBI Taxonomy" id="658196"/>
    <lineage>
        <taxon>Eukaryota</taxon>
        <taxon>Fungi</taxon>
        <taxon>Fungi incertae sedis</taxon>
        <taxon>Mucoromycota</taxon>
        <taxon>Glomeromycotina</taxon>
        <taxon>Glomeromycetes</taxon>
        <taxon>Glomerales</taxon>
        <taxon>Glomeraceae</taxon>
        <taxon>Glomus</taxon>
    </lineage>
</organism>
<dbReference type="GO" id="GO:0005829">
    <property type="term" value="C:cytosol"/>
    <property type="evidence" value="ECO:0007669"/>
    <property type="project" value="TreeGrafter"/>
</dbReference>
<dbReference type="AlphaFoldDB" id="A0A397TF55"/>
<dbReference type="Pfam" id="PF08228">
    <property type="entry name" value="RNase_P_pop3"/>
    <property type="match status" value="1"/>
</dbReference>
<dbReference type="Gene3D" id="3.30.1330.30">
    <property type="match status" value="1"/>
</dbReference>
<feature type="region of interest" description="Disordered" evidence="1">
    <location>
        <begin position="1"/>
        <end position="55"/>
    </location>
</feature>
<feature type="region of interest" description="Disordered" evidence="1">
    <location>
        <begin position="383"/>
        <end position="405"/>
    </location>
</feature>
<dbReference type="Proteomes" id="UP000265703">
    <property type="component" value="Unassembled WGS sequence"/>
</dbReference>
<dbReference type="GO" id="GO:0000171">
    <property type="term" value="F:ribonuclease MRP activity"/>
    <property type="evidence" value="ECO:0007669"/>
    <property type="project" value="TreeGrafter"/>
</dbReference>
<gene>
    <name evidence="2" type="ORF">C1645_758536</name>
</gene>
<dbReference type="OrthoDB" id="20109at2759"/>
<sequence length="405" mass="46118">MSQKQQTIPTKKHSQVSKGQGKGNNSNRDSQKQGGNKIETPKVNTYTGNTIRSQERKRKTVFKAVLDSPFNISWPNVSIKDQNEILDALCETLLMMEKPAKKKINKKIKALDKVNKIENDDDGFNKNDTTSNDRLVSKKQPSTPSPIRSNICFGINEVTKHLEQMISPHHLISANPDYQLSTFSIIKQHHSLEIVFVCKADLLPQLYSHFPIMCNIAGDVLLVPLPSGASRRISDLMNFKRVSCIGVKTNAPEFTRIYRMVKEKVKPVNAPWLNPLNPPDNLLYERNVPEEEVVKKEMMEEESLLLSSNTFKRKHVETSCGDEPKVKVEIASSSYTSSSPSIFFFGQQPQIKIESTSTQSKQTSFNYVPTQIKQLITTAPLSKDQVREKRREKKLKYKQRKMNIK</sequence>
<dbReference type="GO" id="GO:0000172">
    <property type="term" value="C:ribonuclease MRP complex"/>
    <property type="evidence" value="ECO:0007669"/>
    <property type="project" value="TreeGrafter"/>
</dbReference>
<feature type="compositionally biased region" description="Polar residues" evidence="1">
    <location>
        <begin position="23"/>
        <end position="34"/>
    </location>
</feature>
<dbReference type="GO" id="GO:0005655">
    <property type="term" value="C:nucleolar ribonuclease P complex"/>
    <property type="evidence" value="ECO:0007669"/>
    <property type="project" value="TreeGrafter"/>
</dbReference>
<dbReference type="GO" id="GO:0006364">
    <property type="term" value="P:rRNA processing"/>
    <property type="evidence" value="ECO:0007669"/>
    <property type="project" value="InterPro"/>
</dbReference>
<dbReference type="PANTHER" id="PTHR28272">
    <property type="entry name" value="RIBONUCLEASES P/MRP PROTEIN SUBUNIT POP3"/>
    <property type="match status" value="1"/>
</dbReference>
<feature type="compositionally biased region" description="Polar residues" evidence="1">
    <location>
        <begin position="42"/>
        <end position="52"/>
    </location>
</feature>
<accession>A0A397TF55</accession>
<comment type="caution">
    <text evidence="2">The sequence shown here is derived from an EMBL/GenBank/DDBJ whole genome shotgun (WGS) entry which is preliminary data.</text>
</comment>
<dbReference type="InterPro" id="IPR029064">
    <property type="entry name" value="Ribosomal_eL30-like_sf"/>
</dbReference>
<dbReference type="EMBL" id="QKYT01000069">
    <property type="protein sequence ID" value="RIA94987.1"/>
    <property type="molecule type" value="Genomic_DNA"/>
</dbReference>
<feature type="compositionally biased region" description="Polar residues" evidence="1">
    <location>
        <begin position="126"/>
        <end position="144"/>
    </location>
</feature>
<feature type="region of interest" description="Disordered" evidence="1">
    <location>
        <begin position="118"/>
        <end position="144"/>
    </location>
</feature>
<dbReference type="GO" id="GO:0004526">
    <property type="term" value="F:ribonuclease P activity"/>
    <property type="evidence" value="ECO:0007669"/>
    <property type="project" value="TreeGrafter"/>
</dbReference>
<dbReference type="STRING" id="658196.A0A397TF55"/>
<proteinExistence type="predicted"/>
<dbReference type="PANTHER" id="PTHR28272:SF1">
    <property type="entry name" value="RIBONUCLEASES P_MRP PROTEIN SUBUNIT POP3"/>
    <property type="match status" value="1"/>
</dbReference>
<evidence type="ECO:0000313" key="3">
    <source>
        <dbReference type="Proteomes" id="UP000265703"/>
    </source>
</evidence>
<reference evidence="2 3" key="1">
    <citation type="submission" date="2018-06" db="EMBL/GenBank/DDBJ databases">
        <title>Comparative genomics reveals the genomic features of Rhizophagus irregularis, R. cerebriforme, R. diaphanum and Gigaspora rosea, and their symbiotic lifestyle signature.</title>
        <authorList>
            <person name="Morin E."/>
            <person name="San Clemente H."/>
            <person name="Chen E.C.H."/>
            <person name="De La Providencia I."/>
            <person name="Hainaut M."/>
            <person name="Kuo A."/>
            <person name="Kohler A."/>
            <person name="Murat C."/>
            <person name="Tang N."/>
            <person name="Roy S."/>
            <person name="Loubradou J."/>
            <person name="Henrissat B."/>
            <person name="Grigoriev I.V."/>
            <person name="Corradi N."/>
            <person name="Roux C."/>
            <person name="Martin F.M."/>
        </authorList>
    </citation>
    <scope>NUCLEOTIDE SEQUENCE [LARGE SCALE GENOMIC DNA]</scope>
    <source>
        <strain evidence="2 3">DAOM 227022</strain>
    </source>
</reference>
<protein>
    <submittedName>
        <fullName evidence="2">Uncharacterized protein</fullName>
    </submittedName>
</protein>
<evidence type="ECO:0000256" key="1">
    <source>
        <dbReference type="SAM" id="MobiDB-lite"/>
    </source>
</evidence>